<comment type="caution">
    <text evidence="1">The sequence shown here is derived from an EMBL/GenBank/DDBJ whole genome shotgun (WGS) entry which is preliminary data.</text>
</comment>
<protein>
    <recommendedName>
        <fullName evidence="3">Peptidase M48 domain-containing protein</fullName>
    </recommendedName>
</protein>
<evidence type="ECO:0000313" key="2">
    <source>
        <dbReference type="Proteomes" id="UP001501578"/>
    </source>
</evidence>
<evidence type="ECO:0008006" key="3">
    <source>
        <dbReference type="Google" id="ProtNLM"/>
    </source>
</evidence>
<gene>
    <name evidence="1" type="ORF">GCM10009560_06410</name>
</gene>
<proteinExistence type="predicted"/>
<name>A0ABP3Z4Z7_9ACTN</name>
<accession>A0ABP3Z4Z7</accession>
<reference evidence="2" key="1">
    <citation type="journal article" date="2019" name="Int. J. Syst. Evol. Microbiol.">
        <title>The Global Catalogue of Microorganisms (GCM) 10K type strain sequencing project: providing services to taxonomists for standard genome sequencing and annotation.</title>
        <authorList>
            <consortium name="The Broad Institute Genomics Platform"/>
            <consortium name="The Broad Institute Genome Sequencing Center for Infectious Disease"/>
            <person name="Wu L."/>
            <person name="Ma J."/>
        </authorList>
    </citation>
    <scope>NUCLEOTIDE SEQUENCE [LARGE SCALE GENOMIC DNA]</scope>
    <source>
        <strain evidence="2">JCM 11136</strain>
    </source>
</reference>
<organism evidence="1 2">
    <name type="scientific">Nonomuraea longicatena</name>
    <dbReference type="NCBI Taxonomy" id="83682"/>
    <lineage>
        <taxon>Bacteria</taxon>
        <taxon>Bacillati</taxon>
        <taxon>Actinomycetota</taxon>
        <taxon>Actinomycetes</taxon>
        <taxon>Streptosporangiales</taxon>
        <taxon>Streptosporangiaceae</taxon>
        <taxon>Nonomuraea</taxon>
    </lineage>
</organism>
<dbReference type="Proteomes" id="UP001501578">
    <property type="component" value="Unassembled WGS sequence"/>
</dbReference>
<dbReference type="EMBL" id="BAAAHQ010000001">
    <property type="protein sequence ID" value="GAA0913797.1"/>
    <property type="molecule type" value="Genomic_DNA"/>
</dbReference>
<sequence>MCDGRARGQDGVMRRSRIVVAVVLAALAALVGGVVFAYPSVAASTCPSCYGLREVADGVHADPGLDERRIVELVRAAEKRVADFYGGRRGTTRVLACSSEKCYSRIGGGKEKGIAVLNRTVMLSPRGLDVVIASHELSHVELRARLEAEVPQWFDEGLAVVVAGDRRYLTPEGGCLVEPTGPQPATLEAWLKADPGKYGRAACEVSRWLAANGGRDGLLRLVERANHGTEITQLLGRE</sequence>
<keyword evidence="2" id="KW-1185">Reference proteome</keyword>
<evidence type="ECO:0000313" key="1">
    <source>
        <dbReference type="EMBL" id="GAA0913797.1"/>
    </source>
</evidence>